<dbReference type="NCBIfam" id="NF041492">
    <property type="entry name" value="MobF"/>
    <property type="match status" value="1"/>
</dbReference>
<reference evidence="4 5" key="1">
    <citation type="journal article" date="2019" name="ACS Chem. Biol.">
        <title>Identification and Mobilization of a Cryptic Antibiotic Biosynthesis Gene Locus from a Human-Pathogenic Nocardia Isolate.</title>
        <authorList>
            <person name="Herisse M."/>
            <person name="Ishida K."/>
            <person name="Porter J.L."/>
            <person name="Howden B."/>
            <person name="Hertweck C."/>
            <person name="Stinear T.P."/>
            <person name="Pidot S.J."/>
        </authorList>
    </citation>
    <scope>NUCLEOTIDE SEQUENCE [LARGE SCALE GENOMIC DNA]</scope>
    <source>
        <strain evidence="4 5">AUSMDU00012717</strain>
    </source>
</reference>
<dbReference type="Pfam" id="PF13362">
    <property type="entry name" value="Toprim_3"/>
    <property type="match status" value="1"/>
</dbReference>
<evidence type="ECO:0000259" key="2">
    <source>
        <dbReference type="Pfam" id="PF08751"/>
    </source>
</evidence>
<dbReference type="Pfam" id="PF13604">
    <property type="entry name" value="AAA_30"/>
    <property type="match status" value="1"/>
</dbReference>
<feature type="region of interest" description="Disordered" evidence="1">
    <location>
        <begin position="1293"/>
        <end position="1370"/>
    </location>
</feature>
<dbReference type="Gene3D" id="2.30.30.940">
    <property type="match status" value="1"/>
</dbReference>
<proteinExistence type="predicted"/>
<dbReference type="RefSeq" id="WP_167476385.1">
    <property type="nucleotide sequence ID" value="NZ_CP046172.1"/>
</dbReference>
<keyword evidence="5" id="KW-1185">Reference proteome</keyword>
<feature type="compositionally biased region" description="Basic and acidic residues" evidence="1">
    <location>
        <begin position="1357"/>
        <end position="1370"/>
    </location>
</feature>
<name>A0A6G9YKW6_9NOCA</name>
<evidence type="ECO:0000313" key="5">
    <source>
        <dbReference type="Proteomes" id="UP000503540"/>
    </source>
</evidence>
<accession>A0A6G9YKW6</accession>
<gene>
    <name evidence="4" type="ORF">F5544_30325</name>
</gene>
<dbReference type="InterPro" id="IPR006171">
    <property type="entry name" value="TOPRIM_dom"/>
</dbReference>
<dbReference type="Proteomes" id="UP000503540">
    <property type="component" value="Chromosome"/>
</dbReference>
<feature type="domain" description="TrwC relaxase" evidence="2">
    <location>
        <begin position="10"/>
        <end position="420"/>
    </location>
</feature>
<feature type="domain" description="Toprim" evidence="3">
    <location>
        <begin position="1565"/>
        <end position="1651"/>
    </location>
</feature>
<dbReference type="InterPro" id="IPR014862">
    <property type="entry name" value="TrwC"/>
</dbReference>
<sequence length="1745" mass="189961">MTATMHKITAGDGYTYLTKQVAAMDATDLGRSSLASYYSARGEHPGFWAGSGLPAVDLPAGSIVTEQQMRALFGEGRHPNASAIEAQAIEREIAAGAKAKDAKRAAEHASRLGMPFKIYTAASEFRIELAKRFSEFNLARGHSWNTAIPPSERARMRTELALEMFTISFGRAPLNGTELSSWVAENSRAKTTAVAGYDFCFSPVKSFSTLWAVAPVELKRQLEQAHRLAVTGALAMLEREATYTSIGRNGIATLDVIGTIATCFEHRDSRAGDPDLHTHAVLSAKVRTLDGRWRALDGCPIHRWVVAASETYNTLLEAWSRELAGLEYAEAEPAREGKRPIREVIGVNRRLCEFWSSRDKLIDNRRGQLARGFQRLHGREPTPVEALKLNQQANLETRQAKHEPRTEHDQRAAWRSDAEAVLGGPAGIAEMITAATHPDVPPAPNFDSVAWVGATADRILTTVAATRATWQRHHIVAEAQRQTRAARVSQSALDSVVERLVTAALHPLRAMPLGRTDPVSRAGPEPVQRLDGSSIYEKPGTRLYTSTAVLAAERRLLAAAELVDARTTDSSSVAIALLEYEANNRGRGLNPGQQALVREMATGPRRITLALAPAGTGKTTAMRVLTRAWQLDGGTVLGLAPTGQAAGVLREDIETTTTTIDALVTALRPNPNGFRRPDWVDTVDASTLVIIDEAAKTGTLLLDQAVSWLLSRGAKIAMIGDDHQLASVAAGGIVRDLAHATNALSLNRIVRFSNPSEGPASLAVRSGDPASLGFYLDNRRIHVGDLAAMEENAYQAWRADTAAGLDSVMLAPINNIVDALNARAHADRLAELASETALGNTVVCSDGLEAAAGDIICTRRNERRLAFTATDHVRNGYRWIIQHVRDDGSLDVTHIGTKRHIHLPADYVRADVTLGYATTADAAQGITVHTCHAVGIDTLTRAQLYVMLSRGSLANHLYQATALPGDENSVVTDRATHPDTIADHWQRILANEGIDKSATTVGRELADPMLRLGVAAEAYHDAIGRAAEHLAGPDVLAAIDTGADRIHPGLADAPAWSVLRRHLAILHIEGNDPLTALQQAADQRELDTANDPAAVLDWRLDPTGHHHADGDRPLPWLPTLPNPLTEHSEWGPYLIALRRFVTDLASQVRNNVARAPSAAQWACPIAADRDLLTDLTVWRSARRIPDTDERLTGPTEFAVAPRRYQQELDDRVAALLGDLTAPVNQWAPLARRIDPRLPDDPYWPVLANHLHVADETGIDIEDQLITAAAERPLPSQEPAAALWWRIAPDIPETGFPPTASNPSRGPLDPSGPTDAAIPADAPPSRPPQAGSAARGQPTGTPSRPSGPRTTPARRHSEKREEDPKMDINRSWDKITEALNRVSGPGKTTGDWVRYLCPVHEADGRHHTPSLGVTYNQQKQKTVIRCFAGCSDEAVLERLDLHVRDLFDRPPEHENPHRTRTSRRPALTPSLIDRALFAAGLPLTRHKPDLGRVSGPSSPVATYIYEWPDGRPEGKVTRVHTPHKHGREKSFWQERMTETGWQKGGFAHVPFRLPAIADAVRHGEDIYICEGEEDVLTANRVGLTATTNAGGALNWQPDHAEWLRGAHRVWIVADRDAPGYRHAADVAETLQGLVDEIRIVQARDGKDLTDHFNAGHFIDELEPVPLLDDHYRSPLTENEAITSPSASQSEPHTSSPPVPQSTADLLRSTELSDHHTAVLNRNACRQTGDAEMGCYTGQSDGPDVGL</sequence>
<feature type="region of interest" description="Disordered" evidence="1">
    <location>
        <begin position="1678"/>
        <end position="1702"/>
    </location>
</feature>
<dbReference type="InterPro" id="IPR027417">
    <property type="entry name" value="P-loop_NTPase"/>
</dbReference>
<feature type="compositionally biased region" description="Low complexity" evidence="1">
    <location>
        <begin position="1337"/>
        <end position="1350"/>
    </location>
</feature>
<dbReference type="KEGG" id="nah:F5544_30325"/>
<feature type="compositionally biased region" description="Polar residues" evidence="1">
    <location>
        <begin position="1678"/>
        <end position="1692"/>
    </location>
</feature>
<dbReference type="SUPFAM" id="SSF55464">
    <property type="entry name" value="Origin of replication-binding domain, RBD-like"/>
    <property type="match status" value="1"/>
</dbReference>
<dbReference type="InterPro" id="IPR034154">
    <property type="entry name" value="TOPRIM_DnaG/twinkle"/>
</dbReference>
<organism evidence="4 5">
    <name type="scientific">Nocardia arthritidis</name>
    <dbReference type="NCBI Taxonomy" id="228602"/>
    <lineage>
        <taxon>Bacteria</taxon>
        <taxon>Bacillati</taxon>
        <taxon>Actinomycetota</taxon>
        <taxon>Actinomycetes</taxon>
        <taxon>Mycobacteriales</taxon>
        <taxon>Nocardiaceae</taxon>
        <taxon>Nocardia</taxon>
    </lineage>
</organism>
<dbReference type="SUPFAM" id="SSF52540">
    <property type="entry name" value="P-loop containing nucleoside triphosphate hydrolases"/>
    <property type="match status" value="2"/>
</dbReference>
<dbReference type="Gene3D" id="3.40.1360.10">
    <property type="match status" value="1"/>
</dbReference>
<dbReference type="CDD" id="cd01029">
    <property type="entry name" value="TOPRIM_primases"/>
    <property type="match status" value="1"/>
</dbReference>
<protein>
    <submittedName>
        <fullName evidence="4">Relaxase domain-containing protein</fullName>
    </submittedName>
</protein>
<dbReference type="SUPFAM" id="SSF56731">
    <property type="entry name" value="DNA primase core"/>
    <property type="match status" value="1"/>
</dbReference>
<dbReference type="Gene3D" id="3.40.50.300">
    <property type="entry name" value="P-loop containing nucleotide triphosphate hydrolases"/>
    <property type="match status" value="2"/>
</dbReference>
<evidence type="ECO:0000256" key="1">
    <source>
        <dbReference type="SAM" id="MobiDB-lite"/>
    </source>
</evidence>
<dbReference type="Pfam" id="PF08751">
    <property type="entry name" value="TrwC"/>
    <property type="match status" value="1"/>
</dbReference>
<evidence type="ECO:0000259" key="3">
    <source>
        <dbReference type="Pfam" id="PF13362"/>
    </source>
</evidence>
<evidence type="ECO:0000313" key="4">
    <source>
        <dbReference type="EMBL" id="QIS13909.1"/>
    </source>
</evidence>
<dbReference type="EMBL" id="CP046172">
    <property type="protein sequence ID" value="QIS13909.1"/>
    <property type="molecule type" value="Genomic_DNA"/>
</dbReference>